<dbReference type="STRING" id="874156.GCA_001021555_01407"/>
<dbReference type="PATRIC" id="fig|874156.12.peg.1956"/>
<dbReference type="Gene3D" id="1.25.40.10">
    <property type="entry name" value="Tetratricopeptide repeat domain"/>
    <property type="match status" value="1"/>
</dbReference>
<reference evidence="2 3" key="1">
    <citation type="submission" date="2015-04" db="EMBL/GenBank/DDBJ databases">
        <title>The draft genome sequence of Erythrobacter marinus HWDM-33.</title>
        <authorList>
            <person name="Zhuang L."/>
            <person name="Liu Y."/>
            <person name="Shao Z."/>
        </authorList>
    </citation>
    <scope>NUCLEOTIDE SEQUENCE [LARGE SCALE GENOMIC DNA]</scope>
    <source>
        <strain evidence="2 3">HWDM-33</strain>
    </source>
</reference>
<dbReference type="OrthoDB" id="7325958at2"/>
<evidence type="ECO:0000313" key="3">
    <source>
        <dbReference type="Proteomes" id="UP000053455"/>
    </source>
</evidence>
<organism evidence="2 3">
    <name type="scientific">Aurantiacibacter marinus</name>
    <dbReference type="NCBI Taxonomy" id="874156"/>
    <lineage>
        <taxon>Bacteria</taxon>
        <taxon>Pseudomonadati</taxon>
        <taxon>Pseudomonadota</taxon>
        <taxon>Alphaproteobacteria</taxon>
        <taxon>Sphingomonadales</taxon>
        <taxon>Erythrobacteraceae</taxon>
        <taxon>Aurantiacibacter</taxon>
    </lineage>
</organism>
<evidence type="ECO:0000313" key="2">
    <source>
        <dbReference type="EMBL" id="KLI63925.1"/>
    </source>
</evidence>
<feature type="chain" id="PRO_5002589184" evidence="1">
    <location>
        <begin position="34"/>
        <end position="423"/>
    </location>
</feature>
<dbReference type="EMBL" id="LBHU01000002">
    <property type="protein sequence ID" value="KLI63925.1"/>
    <property type="molecule type" value="Genomic_DNA"/>
</dbReference>
<comment type="caution">
    <text evidence="2">The sequence shown here is derived from an EMBL/GenBank/DDBJ whole genome shotgun (WGS) entry which is preliminary data.</text>
</comment>
<dbReference type="SUPFAM" id="SSF48452">
    <property type="entry name" value="TPR-like"/>
    <property type="match status" value="1"/>
</dbReference>
<evidence type="ECO:0000256" key="1">
    <source>
        <dbReference type="SAM" id="SignalP"/>
    </source>
</evidence>
<keyword evidence="3" id="KW-1185">Reference proteome</keyword>
<keyword evidence="1" id="KW-0732">Signal</keyword>
<accession>A0A0H0XUH2</accession>
<dbReference type="InterPro" id="IPR011990">
    <property type="entry name" value="TPR-like_helical_dom_sf"/>
</dbReference>
<gene>
    <name evidence="2" type="ORF">AAV99_09535</name>
</gene>
<dbReference type="AlphaFoldDB" id="A0A0H0XUH2"/>
<dbReference type="RefSeq" id="WP_047093741.1">
    <property type="nucleotide sequence ID" value="NZ_LBHU01000002.1"/>
</dbReference>
<dbReference type="Proteomes" id="UP000053455">
    <property type="component" value="Unassembled WGS sequence"/>
</dbReference>
<feature type="signal peptide" evidence="1">
    <location>
        <begin position="1"/>
        <end position="33"/>
    </location>
</feature>
<name>A0A0H0XUH2_9SPHN</name>
<protein>
    <submittedName>
        <fullName evidence="2">Uncharacterized protein</fullName>
    </submittedName>
</protein>
<sequence>MFAAFRSARRKSSNFALAIALAGGAAFSTAAFAPSAYAQDQDYSPAFVAAYQPVAAMTQGETPDHAGARAQIETVLAAATTADDRMAAGNLALMIGQNTNDDVLRRRGIEIMIASGKVPADQLGQFHYYVANFAFNAGDYPAVRSAVTAALANGYVDNDDNSSNDPEYLYMQSYSSEENAPAAVAYVVNLAAERMAAGQSIPERWLLRGLQDSYDGNLGSEATSVSEMLLRAYPTQQNWINSMQVIAALNELDAPARIDLSRLALANNAMTTRREFVSYIEDLDPRIMGSEVVRVLQAGLAAGQFDAGDAYYIEVRDIATPRAATDRRQIATYIREGETGDALDALATGDVLYSLEDYVQAERFFQLALERGMNANTAHTRIGIAQAMQGKYTEAKEHFAQVTGPRTAIAKLWSVYVDQMMAM</sequence>
<proteinExistence type="predicted"/>